<dbReference type="Proteomes" id="UP000499080">
    <property type="component" value="Unassembled WGS sequence"/>
</dbReference>
<proteinExistence type="predicted"/>
<evidence type="ECO:0000313" key="2">
    <source>
        <dbReference type="EMBL" id="GBN39713.1"/>
    </source>
</evidence>
<gene>
    <name evidence="2" type="ORF">AVEN_262255_1</name>
</gene>
<reference evidence="2 3" key="1">
    <citation type="journal article" date="2019" name="Sci. Rep.">
        <title>Orb-weaving spider Araneus ventricosus genome elucidates the spidroin gene catalogue.</title>
        <authorList>
            <person name="Kono N."/>
            <person name="Nakamura H."/>
            <person name="Ohtoshi R."/>
            <person name="Moran D.A.P."/>
            <person name="Shinohara A."/>
            <person name="Yoshida Y."/>
            <person name="Fujiwara M."/>
            <person name="Mori M."/>
            <person name="Tomita M."/>
            <person name="Arakawa K."/>
        </authorList>
    </citation>
    <scope>NUCLEOTIDE SEQUENCE [LARGE SCALE GENOMIC DNA]</scope>
</reference>
<name>A0A4Y2NLL2_ARAVE</name>
<organism evidence="2 3">
    <name type="scientific">Araneus ventricosus</name>
    <name type="common">Orbweaver spider</name>
    <name type="synonym">Epeira ventricosa</name>
    <dbReference type="NCBI Taxonomy" id="182803"/>
    <lineage>
        <taxon>Eukaryota</taxon>
        <taxon>Metazoa</taxon>
        <taxon>Ecdysozoa</taxon>
        <taxon>Arthropoda</taxon>
        <taxon>Chelicerata</taxon>
        <taxon>Arachnida</taxon>
        <taxon>Araneae</taxon>
        <taxon>Araneomorphae</taxon>
        <taxon>Entelegynae</taxon>
        <taxon>Araneoidea</taxon>
        <taxon>Araneidae</taxon>
        <taxon>Araneus</taxon>
    </lineage>
</organism>
<accession>A0A4Y2NLL2</accession>
<dbReference type="EMBL" id="BGPR01009394">
    <property type="protein sequence ID" value="GBN39713.1"/>
    <property type="molecule type" value="Genomic_DNA"/>
</dbReference>
<dbReference type="AlphaFoldDB" id="A0A4Y2NLL2"/>
<evidence type="ECO:0000256" key="1">
    <source>
        <dbReference type="SAM" id="MobiDB-lite"/>
    </source>
</evidence>
<feature type="region of interest" description="Disordered" evidence="1">
    <location>
        <begin position="16"/>
        <end position="35"/>
    </location>
</feature>
<evidence type="ECO:0000313" key="3">
    <source>
        <dbReference type="Proteomes" id="UP000499080"/>
    </source>
</evidence>
<comment type="caution">
    <text evidence="2">The sequence shown here is derived from an EMBL/GenBank/DDBJ whole genome shotgun (WGS) entry which is preliminary data.</text>
</comment>
<protein>
    <submittedName>
        <fullName evidence="2">Uncharacterized protein</fullName>
    </submittedName>
</protein>
<feature type="region of interest" description="Disordered" evidence="1">
    <location>
        <begin position="72"/>
        <end position="94"/>
    </location>
</feature>
<keyword evidence="3" id="KW-1185">Reference proteome</keyword>
<sequence length="94" mass="10176">MNMSQCELRLTLCSPKSRKGLDGQKPFRNHASGAKNPSKLAVCERFANHASGAKKTSCSARKCIRAFRSRKAADAEWQGVGLEPEVPGSEPNST</sequence>